<evidence type="ECO:0000313" key="4">
    <source>
        <dbReference type="EMBL" id="KAJ4138431.1"/>
    </source>
</evidence>
<evidence type="ECO:0000313" key="5">
    <source>
        <dbReference type="Proteomes" id="UP001152024"/>
    </source>
</evidence>
<gene>
    <name evidence="4" type="ORF">NW768_002263</name>
</gene>
<comment type="caution">
    <text evidence="4">The sequence shown here is derived from an EMBL/GenBank/DDBJ whole genome shotgun (WGS) entry which is preliminary data.</text>
</comment>
<dbReference type="PROSITE" id="PS00028">
    <property type="entry name" value="ZINC_FINGER_C2H2_1"/>
    <property type="match status" value="1"/>
</dbReference>
<keyword evidence="1" id="KW-0479">Metal-binding</keyword>
<evidence type="ECO:0000256" key="2">
    <source>
        <dbReference type="SAM" id="MobiDB-lite"/>
    </source>
</evidence>
<name>A0ABQ8RN09_FUSEQ</name>
<dbReference type="EMBL" id="JAOQBH010000003">
    <property type="protein sequence ID" value="KAJ4138431.1"/>
    <property type="molecule type" value="Genomic_DNA"/>
</dbReference>
<feature type="compositionally biased region" description="Basic and acidic residues" evidence="2">
    <location>
        <begin position="290"/>
        <end position="306"/>
    </location>
</feature>
<feature type="compositionally biased region" description="Acidic residues" evidence="2">
    <location>
        <begin position="307"/>
        <end position="316"/>
    </location>
</feature>
<keyword evidence="1" id="KW-0862">Zinc</keyword>
<accession>A0ABQ8RN09</accession>
<evidence type="ECO:0000259" key="3">
    <source>
        <dbReference type="PROSITE" id="PS50157"/>
    </source>
</evidence>
<keyword evidence="5" id="KW-1185">Reference proteome</keyword>
<dbReference type="PANTHER" id="PTHR35391">
    <property type="entry name" value="C2H2-TYPE DOMAIN-CONTAINING PROTEIN-RELATED"/>
    <property type="match status" value="1"/>
</dbReference>
<keyword evidence="1" id="KW-0863">Zinc-finger</keyword>
<protein>
    <recommendedName>
        <fullName evidence="3">C2H2-type domain-containing protein</fullName>
    </recommendedName>
</protein>
<feature type="region of interest" description="Disordered" evidence="2">
    <location>
        <begin position="107"/>
        <end position="131"/>
    </location>
</feature>
<feature type="region of interest" description="Disordered" evidence="2">
    <location>
        <begin position="280"/>
        <end position="469"/>
    </location>
</feature>
<feature type="domain" description="C2H2-type" evidence="3">
    <location>
        <begin position="21"/>
        <end position="50"/>
    </location>
</feature>
<evidence type="ECO:0000256" key="1">
    <source>
        <dbReference type="PROSITE-ProRule" id="PRU00042"/>
    </source>
</evidence>
<organism evidence="4 5">
    <name type="scientific">Fusarium equiseti</name>
    <name type="common">Fusarium scirpi</name>
    <dbReference type="NCBI Taxonomy" id="61235"/>
    <lineage>
        <taxon>Eukaryota</taxon>
        <taxon>Fungi</taxon>
        <taxon>Dikarya</taxon>
        <taxon>Ascomycota</taxon>
        <taxon>Pezizomycotina</taxon>
        <taxon>Sordariomycetes</taxon>
        <taxon>Hypocreomycetidae</taxon>
        <taxon>Hypocreales</taxon>
        <taxon>Nectriaceae</taxon>
        <taxon>Fusarium</taxon>
        <taxon>Fusarium incarnatum-equiseti species complex</taxon>
    </lineage>
</organism>
<sequence>MEFMRRREWMLHEVQNHWKKYPCPCACGAIFPAKILCQEHVNEIHCDAFPKDQVGSMIDLSSKPIKLEDGTFCPFCREPLHSAKEYQRHAGRHQEQLALFALPQLEGGGDEAQSENGTSRENSSNPSEGFHTERLEIQIVNGSLADDEAPPKSPQDNTDDGHFGTFVRPRQELPEGPGAVSKDALPHEGQEERDAPSGEGWTKISRQVFDAEVLKLREAMGIDESSDIEGGVIMSPRKLTPTEIDRYVTAMRALQEKRRRDEDAISDGICPAWMQSKIFEDLPIPSPTTEDPRISQDNTRIGKETESSEGEVSEEQGEMRVSPKRPEELNQDEATSFTDDLRPTSGDSVLVAYLDNGRDPEIARAAGRESLPVDEDSDYSQYSGVSDRKDKAAALLQAHPMRRKEKDREGEEPGWALNQPKEGSRVAPIKVDKDNNDASSEAQKRAQRKSEFERSIESHPLLKEIEDTW</sequence>
<feature type="compositionally biased region" description="Basic and acidic residues" evidence="2">
    <location>
        <begin position="184"/>
        <end position="196"/>
    </location>
</feature>
<feature type="region of interest" description="Disordered" evidence="2">
    <location>
        <begin position="145"/>
        <end position="202"/>
    </location>
</feature>
<dbReference type="InterPro" id="IPR013087">
    <property type="entry name" value="Znf_C2H2_type"/>
</dbReference>
<dbReference type="PROSITE" id="PS50157">
    <property type="entry name" value="ZINC_FINGER_C2H2_2"/>
    <property type="match status" value="1"/>
</dbReference>
<reference evidence="4" key="1">
    <citation type="submission" date="2022-09" db="EMBL/GenBank/DDBJ databases">
        <title>Fusarium specimens isolated from Avocado Roots.</title>
        <authorList>
            <person name="Stajich J."/>
            <person name="Roper C."/>
            <person name="Heimlech-Rivalta G."/>
        </authorList>
    </citation>
    <scope>NUCLEOTIDE SEQUENCE</scope>
    <source>
        <strain evidence="4">CF00095</strain>
    </source>
</reference>
<dbReference type="PANTHER" id="PTHR35391:SF7">
    <property type="entry name" value="C2H2-TYPE DOMAIN-CONTAINING PROTEIN"/>
    <property type="match status" value="1"/>
</dbReference>
<dbReference type="Proteomes" id="UP001152024">
    <property type="component" value="Unassembled WGS sequence"/>
</dbReference>
<feature type="compositionally biased region" description="Polar residues" evidence="2">
    <location>
        <begin position="114"/>
        <end position="127"/>
    </location>
</feature>
<feature type="compositionally biased region" description="Basic and acidic residues" evidence="2">
    <location>
        <begin position="430"/>
        <end position="469"/>
    </location>
</feature>
<proteinExistence type="predicted"/>